<name>A0AAJ8E3Y8_ASPNG</name>
<reference evidence="1" key="1">
    <citation type="submission" date="2025-02" db="EMBL/GenBank/DDBJ databases">
        <authorList>
            <consortium name="NCBI Genome Project"/>
        </authorList>
    </citation>
    <scope>NUCLEOTIDE SEQUENCE</scope>
</reference>
<sequence length="304" mass="32675">MGRPSAAPVCRVDLGHSGLEEDSCNRSCAKVKGSRETGIDRQAGRRLVLFPAGEFGDRRWTFLHLPAAFPSDPADGGCWTSGQQPVGSPWAAKPNPRSLIEFVAVVRYRKKGAEGEAARSIPIIIFVNHSNSVTAKLRQLQPMSGLANAICIEICERHGYNSLFEQVPTSVHAANRQVFQMPVSSGTRDQDGGAMIGALITILPNGIRNPPLCAKGDTRSSTDGMGYNTLGQVTKVEPLSICEGCTGKCDAKSAFLDQRKWGKRGKKIERRVDHGIARGGEDCVAVIALQQFMCPGGSLSVTEQ</sequence>
<organism evidence="1">
    <name type="scientific">Aspergillus niger</name>
    <dbReference type="NCBI Taxonomy" id="5061"/>
    <lineage>
        <taxon>Eukaryota</taxon>
        <taxon>Fungi</taxon>
        <taxon>Dikarya</taxon>
        <taxon>Ascomycota</taxon>
        <taxon>Pezizomycotina</taxon>
        <taxon>Eurotiomycetes</taxon>
        <taxon>Eurotiomycetidae</taxon>
        <taxon>Eurotiales</taxon>
        <taxon>Aspergillaceae</taxon>
        <taxon>Aspergillus</taxon>
        <taxon>Aspergillus subgen. Circumdati</taxon>
    </lineage>
</organism>
<proteinExistence type="predicted"/>
<accession>A0AAJ8E3Y8</accession>
<dbReference type="RefSeq" id="XP_059606528.1">
    <property type="nucleotide sequence ID" value="XM_059744707.1"/>
</dbReference>
<reference evidence="1" key="2">
    <citation type="submission" date="2025-08" db="UniProtKB">
        <authorList>
            <consortium name="RefSeq"/>
        </authorList>
    </citation>
    <scope>IDENTIFICATION</scope>
</reference>
<dbReference type="GeneID" id="84593219"/>
<protein>
    <submittedName>
        <fullName evidence="1">Uncharacterized protein</fullName>
    </submittedName>
</protein>
<dbReference type="VEuPathDB" id="FungiDB:An15g05430"/>
<dbReference type="AlphaFoldDB" id="A0AAJ8E3Y8"/>
<gene>
    <name evidence="1" type="ORF">An15g05430</name>
</gene>
<dbReference type="KEGG" id="ang:An15g05430"/>
<evidence type="ECO:0000313" key="1">
    <source>
        <dbReference type="RefSeq" id="XP_059606528.1"/>
    </source>
</evidence>